<dbReference type="AlphaFoldDB" id="J9FXR3"/>
<gene>
    <name evidence="1" type="ORF">EVA_17550</name>
</gene>
<protein>
    <submittedName>
        <fullName evidence="1">Uncharacterized protein</fullName>
    </submittedName>
</protein>
<name>J9FXR3_9ZZZZ</name>
<comment type="caution">
    <text evidence="1">The sequence shown here is derived from an EMBL/GenBank/DDBJ whole genome shotgun (WGS) entry which is preliminary data.</text>
</comment>
<accession>J9FXR3</accession>
<organism evidence="1">
    <name type="scientific">gut metagenome</name>
    <dbReference type="NCBI Taxonomy" id="749906"/>
    <lineage>
        <taxon>unclassified sequences</taxon>
        <taxon>metagenomes</taxon>
        <taxon>organismal metagenomes</taxon>
    </lineage>
</organism>
<proteinExistence type="predicted"/>
<feature type="non-terminal residue" evidence="1">
    <location>
        <position position="29"/>
    </location>
</feature>
<reference evidence="1" key="1">
    <citation type="journal article" date="2012" name="PLoS ONE">
        <title>Gene sets for utilization of primary and secondary nutrition supplies in the distal gut of endangered iberian lynx.</title>
        <authorList>
            <person name="Alcaide M."/>
            <person name="Messina E."/>
            <person name="Richter M."/>
            <person name="Bargiela R."/>
            <person name="Peplies J."/>
            <person name="Huws S.A."/>
            <person name="Newbold C.J."/>
            <person name="Golyshin P.N."/>
            <person name="Simon M.A."/>
            <person name="Lopez G."/>
            <person name="Yakimov M.M."/>
            <person name="Ferrer M."/>
        </authorList>
    </citation>
    <scope>NUCLEOTIDE SEQUENCE</scope>
</reference>
<sequence>MISPIYPTTRVDKTVMEVENNPFVDIVIS</sequence>
<evidence type="ECO:0000313" key="1">
    <source>
        <dbReference type="EMBL" id="EJW94342.1"/>
    </source>
</evidence>
<dbReference type="EMBL" id="AMCI01006433">
    <property type="protein sequence ID" value="EJW94342.1"/>
    <property type="molecule type" value="Genomic_DNA"/>
</dbReference>